<dbReference type="RefSeq" id="WP_209809895.1">
    <property type="nucleotide sequence ID" value="NZ_JAGGKT010000004.1"/>
</dbReference>
<proteinExistence type="predicted"/>
<reference evidence="1 2" key="1">
    <citation type="submission" date="2021-03" db="EMBL/GenBank/DDBJ databases">
        <title>Genomic Encyclopedia of Type Strains, Phase IV (KMG-IV): sequencing the most valuable type-strain genomes for metagenomic binning, comparative biology and taxonomic classification.</title>
        <authorList>
            <person name="Goeker M."/>
        </authorList>
    </citation>
    <scope>NUCLEOTIDE SEQUENCE [LARGE SCALE GENOMIC DNA]</scope>
    <source>
        <strain evidence="1 2">DSM 24738</strain>
    </source>
</reference>
<dbReference type="Gene3D" id="3.90.1210.10">
    <property type="entry name" value="Antifreeze-like/N-acetylneuraminic acid synthase C-terminal domain"/>
    <property type="match status" value="1"/>
</dbReference>
<accession>A0ABS4GNG0</accession>
<dbReference type="CDD" id="cd11614">
    <property type="entry name" value="SAF_CpaB_FlgA_like"/>
    <property type="match status" value="1"/>
</dbReference>
<keyword evidence="2" id="KW-1185">Reference proteome</keyword>
<dbReference type="EMBL" id="JAGGKT010000004">
    <property type="protein sequence ID" value="MBP1931811.1"/>
    <property type="molecule type" value="Genomic_DNA"/>
</dbReference>
<gene>
    <name evidence="1" type="ORF">J2Z37_001812</name>
</gene>
<name>A0ABS4GNG0_9BACL</name>
<comment type="caution">
    <text evidence="1">The sequence shown here is derived from an EMBL/GenBank/DDBJ whole genome shotgun (WGS) entry which is preliminary data.</text>
</comment>
<evidence type="ECO:0000313" key="2">
    <source>
        <dbReference type="Proteomes" id="UP001519343"/>
    </source>
</evidence>
<sequence length="257" mass="28376">MNKKNKRILLALVVAGLSTSMIYKGLSPKEITEEDLASVVEVKANIPKNSQITTDKIVLTKIPKTEVKPWMVNSLEKVNGKISKVDLLAGEKLSEDRLAEVKQVEFSAQDREINLALELSQVGGLPVAGNYVDILAYFPPPEKGMGLGHSELVLQNALITQINTKDWEKIKPIMNEEELAKEKEQNQKGAFVPATVTIKATVEDSLILNTFQSNETVKLRAVLRNDKSKNLSVQSPNVEFLRKDIKISDGQVAVSSN</sequence>
<evidence type="ECO:0000313" key="1">
    <source>
        <dbReference type="EMBL" id="MBP1931811.1"/>
    </source>
</evidence>
<organism evidence="1 2">
    <name type="scientific">Ammoniphilus resinae</name>
    <dbReference type="NCBI Taxonomy" id="861532"/>
    <lineage>
        <taxon>Bacteria</taxon>
        <taxon>Bacillati</taxon>
        <taxon>Bacillota</taxon>
        <taxon>Bacilli</taxon>
        <taxon>Bacillales</taxon>
        <taxon>Paenibacillaceae</taxon>
        <taxon>Aneurinibacillus group</taxon>
        <taxon>Ammoniphilus</taxon>
    </lineage>
</organism>
<dbReference type="Proteomes" id="UP001519343">
    <property type="component" value="Unassembled WGS sequence"/>
</dbReference>
<protein>
    <submittedName>
        <fullName evidence="1">Flp pilus assembly protein CpaB</fullName>
    </submittedName>
</protein>